<protein>
    <recommendedName>
        <fullName evidence="2">Homologous recombination OB-fold protein OB-fold domain-containing protein</fullName>
    </recommendedName>
</protein>
<organism evidence="3 4">
    <name type="scientific">Patella caerulea</name>
    <name type="common">Rayed Mediterranean limpet</name>
    <dbReference type="NCBI Taxonomy" id="87958"/>
    <lineage>
        <taxon>Eukaryota</taxon>
        <taxon>Metazoa</taxon>
        <taxon>Spiralia</taxon>
        <taxon>Lophotrochozoa</taxon>
        <taxon>Mollusca</taxon>
        <taxon>Gastropoda</taxon>
        <taxon>Patellogastropoda</taxon>
        <taxon>Patelloidea</taxon>
        <taxon>Patellidae</taxon>
        <taxon>Patella</taxon>
    </lineage>
</organism>
<dbReference type="InterPro" id="IPR028045">
    <property type="entry name" value="HROB"/>
</dbReference>
<feature type="compositionally biased region" description="Polar residues" evidence="1">
    <location>
        <begin position="211"/>
        <end position="223"/>
    </location>
</feature>
<evidence type="ECO:0000313" key="4">
    <source>
        <dbReference type="Proteomes" id="UP001347796"/>
    </source>
</evidence>
<feature type="region of interest" description="Disordered" evidence="1">
    <location>
        <begin position="139"/>
        <end position="223"/>
    </location>
</feature>
<evidence type="ECO:0000259" key="2">
    <source>
        <dbReference type="Pfam" id="PF15072"/>
    </source>
</evidence>
<dbReference type="Proteomes" id="UP001347796">
    <property type="component" value="Unassembled WGS sequence"/>
</dbReference>
<feature type="region of interest" description="Disordered" evidence="1">
    <location>
        <begin position="81"/>
        <end position="106"/>
    </location>
</feature>
<proteinExistence type="predicted"/>
<feature type="region of interest" description="Disordered" evidence="1">
    <location>
        <begin position="406"/>
        <end position="514"/>
    </location>
</feature>
<dbReference type="PANTHER" id="PTHR14523:SF1">
    <property type="entry name" value="HOMOLOGOUS RECOMBINATION OB-FOLD PROTEIN"/>
    <property type="match status" value="1"/>
</dbReference>
<name>A0AAN8JJC6_PATCE</name>
<keyword evidence="4" id="KW-1185">Reference proteome</keyword>
<feature type="domain" description="Homologous recombination OB-fold protein OB-fold" evidence="2">
    <location>
        <begin position="278"/>
        <end position="356"/>
    </location>
</feature>
<feature type="compositionally biased region" description="Low complexity" evidence="1">
    <location>
        <begin position="81"/>
        <end position="93"/>
    </location>
</feature>
<feature type="compositionally biased region" description="Polar residues" evidence="1">
    <location>
        <begin position="95"/>
        <end position="106"/>
    </location>
</feature>
<dbReference type="GO" id="GO:0000725">
    <property type="term" value="P:recombinational repair"/>
    <property type="evidence" value="ECO:0007669"/>
    <property type="project" value="InterPro"/>
</dbReference>
<sequence>MFEISDDDEEFWEDLPLVDITERNLPQSKQSKASTSDLTSQPAKRIRLEKQNSSEQDQIKTGQIFSNSICTKNNLNIIKSSTGNPTSNSNGCNIKQKSGTSSMCKTSNNEKSDFIMNEIPGNNGRPASCGFYTPVKKPGPGFKTVGSSESTLILPPSVTNERTPAQTPSNLKTSNSNDPDNQTSIRRVKRKFPGPAGRLPKLKPGQRIEKTASTSPENDNKLPQNVVMSSQAADEGFNETSWQSLLQDLGEEAEIILDQFSVMSSLQKASKKLLPKGKIPLLLVMVESIDLQGAGASVVLKDKTGKIKGTLHRDVIKEYGADIQAGTTLVLRQVSVVSPTSRTHYLNITPTNMVYLNSNTINVNKHVFHHTSLKHFMTEFKKNKQNFIDQMETSVATHVTVNNQNIATPNHLKTPNSYYQGHSTPNSFKQQPSTSNSFNRQLSTPNNFNEQLPTPNSFNQRLSTPNGLNQQLSTPNSFNQRLPTPNSLNQQVSTPRSYNQGPSTSNNYNHQLSPITCHQQPSMEVNSSHITVNQSSGNVHQASSSAKTISSRLSTPCNYGTGTDVLKTNLNDSNVKENISVQIPGQLNSSVVNNSGPHVPVFGRNKQTLVVSNSSTNGPNNFTGHSKDINSNGLNSATVTPKTAKFSFKNKTPSYSPKTNVDFNPYMRTSDIRTVVCEKTSAQSTTVINVQSNTVINSDNSSSTPVTKNNDSMEEMWQDDITDELLSHLSEEMI</sequence>
<reference evidence="3 4" key="1">
    <citation type="submission" date="2024-01" db="EMBL/GenBank/DDBJ databases">
        <title>The genome of the rayed Mediterranean limpet Patella caerulea (Linnaeus, 1758).</title>
        <authorList>
            <person name="Anh-Thu Weber A."/>
            <person name="Halstead-Nussloch G."/>
        </authorList>
    </citation>
    <scope>NUCLEOTIDE SEQUENCE [LARGE SCALE GENOMIC DNA]</scope>
    <source>
        <strain evidence="3">AATW-2023a</strain>
        <tissue evidence="3">Whole specimen</tissue>
    </source>
</reference>
<accession>A0AAN8JJC6</accession>
<dbReference type="AlphaFoldDB" id="A0AAN8JJC6"/>
<feature type="compositionally biased region" description="Polar residues" evidence="1">
    <location>
        <begin position="145"/>
        <end position="185"/>
    </location>
</feature>
<dbReference type="Pfam" id="PF15072">
    <property type="entry name" value="HROB"/>
    <property type="match status" value="1"/>
</dbReference>
<evidence type="ECO:0000313" key="3">
    <source>
        <dbReference type="EMBL" id="KAK6176871.1"/>
    </source>
</evidence>
<feature type="compositionally biased region" description="Polar residues" evidence="1">
    <location>
        <begin position="24"/>
        <end position="42"/>
    </location>
</feature>
<feature type="region of interest" description="Disordered" evidence="1">
    <location>
        <begin position="15"/>
        <end position="58"/>
    </location>
</feature>
<comment type="caution">
    <text evidence="3">The sequence shown here is derived from an EMBL/GenBank/DDBJ whole genome shotgun (WGS) entry which is preliminary data.</text>
</comment>
<evidence type="ECO:0000256" key="1">
    <source>
        <dbReference type="SAM" id="MobiDB-lite"/>
    </source>
</evidence>
<dbReference type="InterPro" id="IPR058570">
    <property type="entry name" value="HROB_OB"/>
</dbReference>
<dbReference type="PANTHER" id="PTHR14523">
    <property type="entry name" value="UNCHARACTERIZED PROTEIN C17ORF53 HOMOLOG"/>
    <property type="match status" value="1"/>
</dbReference>
<dbReference type="EMBL" id="JAZGQO010000010">
    <property type="protein sequence ID" value="KAK6176871.1"/>
    <property type="molecule type" value="Genomic_DNA"/>
</dbReference>
<gene>
    <name evidence="3" type="ORF">SNE40_015087</name>
</gene>